<dbReference type="Proteomes" id="UP000198565">
    <property type="component" value="Unassembled WGS sequence"/>
</dbReference>
<sequence>MRRKKWNRRKIGSPPANQLVIISFFFFVLVMITSILIVNEGIKPVLMDYAKFRVEQIANQAMGIAVSKKINEDLEAGDLIQVQQDDEGRVENYIFNAVVENRVQRNVQYRVENFLKLLEKGERPETGVPLEVEMDLEPSEQELLNDVREQGLLVEVPLGQALGVPILANLGPKVPVNMEVIGSVETELTSKIVETGINGAYIHVNVHIAVEMMVVIPFASEPYKVVQDIPVTKVFHPGDVPNYYNEGGEGSSDLSIPIDPDLE</sequence>
<dbReference type="EMBL" id="FOTR01000016">
    <property type="protein sequence ID" value="SFM38756.1"/>
    <property type="molecule type" value="Genomic_DNA"/>
</dbReference>
<protein>
    <submittedName>
        <fullName evidence="3">Sporulation protein YunB</fullName>
    </submittedName>
</protein>
<gene>
    <name evidence="3" type="ORF">SAMN04487943_11636</name>
</gene>
<name>A0A1I4QG54_9BACI</name>
<dbReference type="NCBIfam" id="TIGR02832">
    <property type="entry name" value="spo_yunB"/>
    <property type="match status" value="1"/>
</dbReference>
<dbReference type="RefSeq" id="WP_091485889.1">
    <property type="nucleotide sequence ID" value="NZ_FOTR01000016.1"/>
</dbReference>
<dbReference type="AlphaFoldDB" id="A0A1I4QG54"/>
<dbReference type="PIRSF" id="PIRSF021383">
    <property type="entry name" value="YunB"/>
    <property type="match status" value="1"/>
</dbReference>
<reference evidence="4" key="1">
    <citation type="submission" date="2016-10" db="EMBL/GenBank/DDBJ databases">
        <authorList>
            <person name="Varghese N."/>
            <person name="Submissions S."/>
        </authorList>
    </citation>
    <scope>NUCLEOTIDE SEQUENCE [LARGE SCALE GENOMIC DNA]</scope>
    <source>
        <strain evidence="4">CGMCC 1.4250</strain>
    </source>
</reference>
<keyword evidence="2" id="KW-0472">Membrane</keyword>
<keyword evidence="2" id="KW-0812">Transmembrane</keyword>
<accession>A0A1I4QG54</accession>
<dbReference type="STRING" id="334253.SAMN04487943_11636"/>
<evidence type="ECO:0000313" key="4">
    <source>
        <dbReference type="Proteomes" id="UP000198565"/>
    </source>
</evidence>
<dbReference type="InterPro" id="IPR014197">
    <property type="entry name" value="Sporulation_prot_YunB"/>
</dbReference>
<feature type="transmembrane region" description="Helical" evidence="2">
    <location>
        <begin position="20"/>
        <end position="38"/>
    </location>
</feature>
<evidence type="ECO:0000256" key="2">
    <source>
        <dbReference type="SAM" id="Phobius"/>
    </source>
</evidence>
<proteinExistence type="predicted"/>
<feature type="region of interest" description="Disordered" evidence="1">
    <location>
        <begin position="242"/>
        <end position="263"/>
    </location>
</feature>
<dbReference type="Pfam" id="PF09560">
    <property type="entry name" value="Spore_YunB"/>
    <property type="match status" value="1"/>
</dbReference>
<organism evidence="3 4">
    <name type="scientific">Gracilibacillus orientalis</name>
    <dbReference type="NCBI Taxonomy" id="334253"/>
    <lineage>
        <taxon>Bacteria</taxon>
        <taxon>Bacillati</taxon>
        <taxon>Bacillota</taxon>
        <taxon>Bacilli</taxon>
        <taxon>Bacillales</taxon>
        <taxon>Bacillaceae</taxon>
        <taxon>Gracilibacillus</taxon>
    </lineage>
</organism>
<evidence type="ECO:0000313" key="3">
    <source>
        <dbReference type="EMBL" id="SFM38756.1"/>
    </source>
</evidence>
<keyword evidence="2" id="KW-1133">Transmembrane helix</keyword>
<evidence type="ECO:0000256" key="1">
    <source>
        <dbReference type="SAM" id="MobiDB-lite"/>
    </source>
</evidence>
<dbReference type="OrthoDB" id="1649278at2"/>
<keyword evidence="4" id="KW-1185">Reference proteome</keyword>